<accession>X1AAJ5</accession>
<dbReference type="EMBL" id="BART01005743">
    <property type="protein sequence ID" value="GAG69718.1"/>
    <property type="molecule type" value="Genomic_DNA"/>
</dbReference>
<feature type="non-terminal residue" evidence="1">
    <location>
        <position position="34"/>
    </location>
</feature>
<name>X1AAJ5_9ZZZZ</name>
<reference evidence="1" key="1">
    <citation type="journal article" date="2014" name="Front. Microbiol.">
        <title>High frequency of phylogenetically diverse reductive dehalogenase-homologous genes in deep subseafloor sedimentary metagenomes.</title>
        <authorList>
            <person name="Kawai M."/>
            <person name="Futagami T."/>
            <person name="Toyoda A."/>
            <person name="Takaki Y."/>
            <person name="Nishi S."/>
            <person name="Hori S."/>
            <person name="Arai W."/>
            <person name="Tsubouchi T."/>
            <person name="Morono Y."/>
            <person name="Uchiyama I."/>
            <person name="Ito T."/>
            <person name="Fujiyama A."/>
            <person name="Inagaki F."/>
            <person name="Takami H."/>
        </authorList>
    </citation>
    <scope>NUCLEOTIDE SEQUENCE</scope>
    <source>
        <strain evidence="1">Expedition CK06-06</strain>
    </source>
</reference>
<proteinExistence type="predicted"/>
<organism evidence="1">
    <name type="scientific">marine sediment metagenome</name>
    <dbReference type="NCBI Taxonomy" id="412755"/>
    <lineage>
        <taxon>unclassified sequences</taxon>
        <taxon>metagenomes</taxon>
        <taxon>ecological metagenomes</taxon>
    </lineage>
</organism>
<comment type="caution">
    <text evidence="1">The sequence shown here is derived from an EMBL/GenBank/DDBJ whole genome shotgun (WGS) entry which is preliminary data.</text>
</comment>
<dbReference type="AlphaFoldDB" id="X1AAJ5"/>
<protein>
    <submittedName>
        <fullName evidence="1">Uncharacterized protein</fullName>
    </submittedName>
</protein>
<evidence type="ECO:0000313" key="1">
    <source>
        <dbReference type="EMBL" id="GAG69718.1"/>
    </source>
</evidence>
<sequence length="34" mass="4127">MYILDWKESNHDWSKQNLVTISEKRGFGSHDIYK</sequence>
<gene>
    <name evidence="1" type="ORF">S01H4_13012</name>
</gene>